<sequence>MKKSNNRGISLIELIIGMAISSIIIAAIILFMSAGSRGYQAAQSEISLQTEAQTIMNQIREYVLEGNNIEYDSGNAALTIYHSDGNAATTTDAMEIIWFNGSDHNMYLYHTTAGGKTSVMAAVQSGTVTEDNLMGEYVEGFEVSGKLIDDRTGASGTTLTVSLRMKYNGREYKLAEDMKLRNRIVNIP</sequence>
<keyword evidence="1" id="KW-0472">Membrane</keyword>
<dbReference type="Pfam" id="PF07963">
    <property type="entry name" value="N_methyl"/>
    <property type="match status" value="1"/>
</dbReference>
<feature type="transmembrane region" description="Helical" evidence="1">
    <location>
        <begin position="12"/>
        <end position="34"/>
    </location>
</feature>
<reference evidence="2 3" key="1">
    <citation type="submission" date="2016-12" db="EMBL/GenBank/DDBJ databases">
        <authorList>
            <person name="Song W.-J."/>
            <person name="Kurnit D.M."/>
        </authorList>
    </citation>
    <scope>NUCLEOTIDE SEQUENCE [LARGE SCALE GENOMIC DNA]</scope>
    <source>
        <strain evidence="2 3">DSM 12503</strain>
    </source>
</reference>
<keyword evidence="1" id="KW-0812">Transmembrane</keyword>
<dbReference type="AlphaFoldDB" id="A0A1M7YMP1"/>
<dbReference type="InterPro" id="IPR012902">
    <property type="entry name" value="N_methyl_site"/>
</dbReference>
<dbReference type="SUPFAM" id="SSF54523">
    <property type="entry name" value="Pili subunits"/>
    <property type="match status" value="1"/>
</dbReference>
<dbReference type="InterPro" id="IPR045584">
    <property type="entry name" value="Pilin-like"/>
</dbReference>
<dbReference type="STRING" id="1121345.SAMN02745217_04375"/>
<organism evidence="2 3">
    <name type="scientific">Anaerocolumna xylanovorans DSM 12503</name>
    <dbReference type="NCBI Taxonomy" id="1121345"/>
    <lineage>
        <taxon>Bacteria</taxon>
        <taxon>Bacillati</taxon>
        <taxon>Bacillota</taxon>
        <taxon>Clostridia</taxon>
        <taxon>Lachnospirales</taxon>
        <taxon>Lachnospiraceae</taxon>
        <taxon>Anaerocolumna</taxon>
    </lineage>
</organism>
<evidence type="ECO:0000256" key="1">
    <source>
        <dbReference type="SAM" id="Phobius"/>
    </source>
</evidence>
<accession>A0A1M7YMP1</accession>
<evidence type="ECO:0000313" key="2">
    <source>
        <dbReference type="EMBL" id="SHO53933.1"/>
    </source>
</evidence>
<dbReference type="OrthoDB" id="2082002at2"/>
<dbReference type="NCBIfam" id="TIGR02532">
    <property type="entry name" value="IV_pilin_GFxxxE"/>
    <property type="match status" value="1"/>
</dbReference>
<dbReference type="PROSITE" id="PS00409">
    <property type="entry name" value="PROKAR_NTER_METHYL"/>
    <property type="match status" value="1"/>
</dbReference>
<name>A0A1M7YMP1_9FIRM</name>
<evidence type="ECO:0000313" key="3">
    <source>
        <dbReference type="Proteomes" id="UP000184612"/>
    </source>
</evidence>
<protein>
    <submittedName>
        <fullName evidence="2">Prepilin-type N-terminal cleavage/methylation domain-containing protein</fullName>
    </submittedName>
</protein>
<dbReference type="Proteomes" id="UP000184612">
    <property type="component" value="Unassembled WGS sequence"/>
</dbReference>
<gene>
    <name evidence="2" type="ORF">SAMN02745217_04375</name>
</gene>
<keyword evidence="1" id="KW-1133">Transmembrane helix</keyword>
<dbReference type="RefSeq" id="WP_073591007.1">
    <property type="nucleotide sequence ID" value="NZ_FRFD01000016.1"/>
</dbReference>
<keyword evidence="3" id="KW-1185">Reference proteome</keyword>
<proteinExistence type="predicted"/>
<dbReference type="EMBL" id="FRFD01000016">
    <property type="protein sequence ID" value="SHO53933.1"/>
    <property type="molecule type" value="Genomic_DNA"/>
</dbReference>